<sequence length="215" mass="22875">MTPPAPARSLPRQVDGTTCGIAALAAVAARAGRHPQYLDPETPDWQIAAFQERLHRLASRVPPPWPLSRGTSPWALAALAGSATGHRHRIRLWTAAVREQMDRVLEQGLDAFLFVGGGSRGAASAAAQSPELGRLRLLSEDAAAYLDSQGLDVVTRHVVAVLGPESAAAGRYAVFEPSSGRVFRIGRDALVDPDPPRLPALGNWRRPLLAVLPGA</sequence>
<comment type="caution">
    <text evidence="1">The sequence shown here is derived from an EMBL/GenBank/DDBJ whole genome shotgun (WGS) entry which is preliminary data.</text>
</comment>
<evidence type="ECO:0008006" key="3">
    <source>
        <dbReference type="Google" id="ProtNLM"/>
    </source>
</evidence>
<evidence type="ECO:0000313" key="1">
    <source>
        <dbReference type="EMBL" id="MFC7581293.1"/>
    </source>
</evidence>
<dbReference type="Proteomes" id="UP001596527">
    <property type="component" value="Unassembled WGS sequence"/>
</dbReference>
<evidence type="ECO:0000313" key="2">
    <source>
        <dbReference type="Proteomes" id="UP001596527"/>
    </source>
</evidence>
<keyword evidence="2" id="KW-1185">Reference proteome</keyword>
<organism evidence="1 2">
    <name type="scientific">Schaalia naturae</name>
    <dbReference type="NCBI Taxonomy" id="635203"/>
    <lineage>
        <taxon>Bacteria</taxon>
        <taxon>Bacillati</taxon>
        <taxon>Actinomycetota</taxon>
        <taxon>Actinomycetes</taxon>
        <taxon>Actinomycetales</taxon>
        <taxon>Actinomycetaceae</taxon>
        <taxon>Schaalia</taxon>
    </lineage>
</organism>
<accession>A0ABW2SP95</accession>
<dbReference type="RefSeq" id="WP_380974500.1">
    <property type="nucleotide sequence ID" value="NZ_JBHTEF010000001.1"/>
</dbReference>
<reference evidence="2" key="1">
    <citation type="journal article" date="2019" name="Int. J. Syst. Evol. Microbiol.">
        <title>The Global Catalogue of Microorganisms (GCM) 10K type strain sequencing project: providing services to taxonomists for standard genome sequencing and annotation.</title>
        <authorList>
            <consortium name="The Broad Institute Genomics Platform"/>
            <consortium name="The Broad Institute Genome Sequencing Center for Infectious Disease"/>
            <person name="Wu L."/>
            <person name="Ma J."/>
        </authorList>
    </citation>
    <scope>NUCLEOTIDE SEQUENCE [LARGE SCALE GENOMIC DNA]</scope>
    <source>
        <strain evidence="2">CCUG 56698</strain>
    </source>
</reference>
<proteinExistence type="predicted"/>
<dbReference type="EMBL" id="JBHTEF010000001">
    <property type="protein sequence ID" value="MFC7581293.1"/>
    <property type="molecule type" value="Genomic_DNA"/>
</dbReference>
<gene>
    <name evidence="1" type="ORF">ACFQWG_08805</name>
</gene>
<name>A0ABW2SP95_9ACTO</name>
<protein>
    <recommendedName>
        <fullName evidence="3">Peptidase C39 domain-containing protein</fullName>
    </recommendedName>
</protein>